<comment type="similarity">
    <text evidence="1">Belongs to the prephenate/arogenate dehydrogenase family.</text>
</comment>
<dbReference type="Pfam" id="PF02153">
    <property type="entry name" value="PDH_N"/>
    <property type="match status" value="1"/>
</dbReference>
<dbReference type="SUPFAM" id="SSF48179">
    <property type="entry name" value="6-phosphogluconate dehydrogenase C-terminal domain-like"/>
    <property type="match status" value="1"/>
</dbReference>
<dbReference type="GO" id="GO:0070403">
    <property type="term" value="F:NAD+ binding"/>
    <property type="evidence" value="ECO:0007669"/>
    <property type="project" value="InterPro"/>
</dbReference>
<dbReference type="SUPFAM" id="SSF55021">
    <property type="entry name" value="ACT-like"/>
    <property type="match status" value="1"/>
</dbReference>
<accession>A0A5J6GB50</accession>
<dbReference type="InterPro" id="IPR008927">
    <property type="entry name" value="6-PGluconate_DH-like_C_sf"/>
</dbReference>
<reference evidence="6 7" key="1">
    <citation type="submission" date="2017-09" db="EMBL/GenBank/DDBJ databases">
        <authorList>
            <person name="Lee N."/>
            <person name="Cho B.-K."/>
        </authorList>
    </citation>
    <scope>NUCLEOTIDE SEQUENCE [LARGE SCALE GENOMIC DNA]</scope>
    <source>
        <strain evidence="6 7">ATCC 12853</strain>
    </source>
</reference>
<name>A0A5J6GB50_STRKN</name>
<dbReference type="KEGG" id="ska:CP970_09815"/>
<dbReference type="InterPro" id="IPR050812">
    <property type="entry name" value="Preph/Arog_dehydrog"/>
</dbReference>
<keyword evidence="2" id="KW-0560">Oxidoreductase</keyword>
<comment type="pathway">
    <text evidence="4">Amino-acid biosynthesis.</text>
</comment>
<dbReference type="PROSITE" id="PS51176">
    <property type="entry name" value="PDH_ADH"/>
    <property type="match status" value="1"/>
</dbReference>
<dbReference type="SUPFAM" id="SSF51735">
    <property type="entry name" value="NAD(P)-binding Rossmann-fold domains"/>
    <property type="match status" value="1"/>
</dbReference>
<dbReference type="Pfam" id="PF20463">
    <property type="entry name" value="PDH_C"/>
    <property type="match status" value="1"/>
</dbReference>
<keyword evidence="3" id="KW-0057">Aromatic amino acid biosynthesis</keyword>
<dbReference type="InterPro" id="IPR046825">
    <property type="entry name" value="PDH_C"/>
</dbReference>
<dbReference type="RefSeq" id="WP_150493191.1">
    <property type="nucleotide sequence ID" value="NZ_CP023699.1"/>
</dbReference>
<gene>
    <name evidence="6" type="ORF">CP970_09815</name>
</gene>
<dbReference type="GO" id="GO:0006571">
    <property type="term" value="P:tyrosine biosynthetic process"/>
    <property type="evidence" value="ECO:0007669"/>
    <property type="project" value="InterPro"/>
</dbReference>
<evidence type="ECO:0000256" key="3">
    <source>
        <dbReference type="ARBA" id="ARBA00023141"/>
    </source>
</evidence>
<evidence type="ECO:0000256" key="1">
    <source>
        <dbReference type="ARBA" id="ARBA00007964"/>
    </source>
</evidence>
<evidence type="ECO:0000256" key="4">
    <source>
        <dbReference type="ARBA" id="ARBA00029440"/>
    </source>
</evidence>
<dbReference type="InterPro" id="IPR045865">
    <property type="entry name" value="ACT-like_dom_sf"/>
</dbReference>
<feature type="domain" description="Prephenate/arogenate dehydrogenase" evidence="5">
    <location>
        <begin position="5"/>
        <end position="286"/>
    </location>
</feature>
<dbReference type="PANTHER" id="PTHR21363:SF0">
    <property type="entry name" value="PREPHENATE DEHYDROGENASE [NADP(+)]"/>
    <property type="match status" value="1"/>
</dbReference>
<evidence type="ECO:0000259" key="5">
    <source>
        <dbReference type="PROSITE" id="PS51176"/>
    </source>
</evidence>
<dbReference type="PANTHER" id="PTHR21363">
    <property type="entry name" value="PREPHENATE DEHYDROGENASE"/>
    <property type="match status" value="1"/>
</dbReference>
<dbReference type="Gene3D" id="1.10.3660.10">
    <property type="entry name" value="6-phosphogluconate dehydrogenase C-terminal like domain"/>
    <property type="match status" value="1"/>
</dbReference>
<evidence type="ECO:0000313" key="7">
    <source>
        <dbReference type="Proteomes" id="UP000325529"/>
    </source>
</evidence>
<dbReference type="InterPro" id="IPR003099">
    <property type="entry name" value="Prephen_DH"/>
</dbReference>
<sequence>MTPVDTVTIIGTGMIGTSIALALTERRVRVHLQDASEEALRIAEAMGAGSLAAPGGPTDLAVLAVPPRHVPGVLSDAQRRGTALHYTDVASVKTLGRAGPGGPGFDTSSFVGGHPIAGREKPGPAAARGDLFHAKPWVLTPTAHTSDATSGAARQLVELCGANLVTMDAHDHDRAIAVTSHLPHLLSSLTARLLREADPHALTLVGSGLRDFTRISAGDPELWTDILGSNATAVRDALEVLAHDVDTTLRALRSLTAGGEDRAADEDAEARQWLRTVLEEGRDGRARIPVKYGPQDRVFAQLRVALPDREGELARLLSDVSRRGVNVEDLRIDNDPKSPSGLIELLVDETEADKLARWLTDLGWQVHAPTPA</sequence>
<dbReference type="GO" id="GO:0008977">
    <property type="term" value="F:prephenate dehydrogenase (NAD+) activity"/>
    <property type="evidence" value="ECO:0007669"/>
    <property type="project" value="InterPro"/>
</dbReference>
<dbReference type="InterPro" id="IPR036291">
    <property type="entry name" value="NAD(P)-bd_dom_sf"/>
</dbReference>
<protein>
    <submittedName>
        <fullName evidence="6">Prephenate dehydrogenase</fullName>
    </submittedName>
</protein>
<keyword evidence="7" id="KW-1185">Reference proteome</keyword>
<keyword evidence="3" id="KW-0028">Amino-acid biosynthesis</keyword>
<dbReference type="AlphaFoldDB" id="A0A5J6GB50"/>
<dbReference type="GO" id="GO:0004665">
    <property type="term" value="F:prephenate dehydrogenase (NADP+) activity"/>
    <property type="evidence" value="ECO:0007669"/>
    <property type="project" value="InterPro"/>
</dbReference>
<dbReference type="Proteomes" id="UP000325529">
    <property type="component" value="Chromosome"/>
</dbReference>
<organism evidence="6 7">
    <name type="scientific">Streptomyces kanamyceticus</name>
    <dbReference type="NCBI Taxonomy" id="1967"/>
    <lineage>
        <taxon>Bacteria</taxon>
        <taxon>Bacillati</taxon>
        <taxon>Actinomycetota</taxon>
        <taxon>Actinomycetes</taxon>
        <taxon>Kitasatosporales</taxon>
        <taxon>Streptomycetaceae</taxon>
        <taxon>Streptomyces</taxon>
    </lineage>
</organism>
<evidence type="ECO:0000256" key="2">
    <source>
        <dbReference type="ARBA" id="ARBA00023002"/>
    </source>
</evidence>
<dbReference type="NCBIfam" id="NF005112">
    <property type="entry name" value="PRK06545.2-4"/>
    <property type="match status" value="1"/>
</dbReference>
<proteinExistence type="inferred from homology"/>
<dbReference type="Gene3D" id="3.40.50.720">
    <property type="entry name" value="NAD(P)-binding Rossmann-like Domain"/>
    <property type="match status" value="1"/>
</dbReference>
<dbReference type="InterPro" id="IPR046826">
    <property type="entry name" value="PDH_N"/>
</dbReference>
<evidence type="ECO:0000313" key="6">
    <source>
        <dbReference type="EMBL" id="QEU91138.1"/>
    </source>
</evidence>
<dbReference type="EMBL" id="CP023699">
    <property type="protein sequence ID" value="QEU91138.1"/>
    <property type="molecule type" value="Genomic_DNA"/>
</dbReference>